<feature type="signal peptide" evidence="1">
    <location>
        <begin position="1"/>
        <end position="22"/>
    </location>
</feature>
<dbReference type="EMBL" id="JAGSGD010000001">
    <property type="protein sequence ID" value="MBR7618102.1"/>
    <property type="molecule type" value="Genomic_DNA"/>
</dbReference>
<evidence type="ECO:0000256" key="1">
    <source>
        <dbReference type="SAM" id="SignalP"/>
    </source>
</evidence>
<evidence type="ECO:0000313" key="3">
    <source>
        <dbReference type="Proteomes" id="UP000622580"/>
    </source>
</evidence>
<sequence length="136" mass="14229">MDRRRLLSLAALAAALPAAAQASGGGEKTEKKKGGGLSYLQLPTLTATIMRVDGRRGVLTVETGIDIPDVALRARAELLAPRFRAGFVQALQIYASGLAPSTAPNAEFIAHELQRETDRVLGGPGGKLLLGTILVN</sequence>
<dbReference type="Proteomes" id="UP000622580">
    <property type="component" value="Unassembled WGS sequence"/>
</dbReference>
<reference evidence="2" key="1">
    <citation type="submission" date="2021-04" db="EMBL/GenBank/DDBJ databases">
        <title>Draft genome assembly of strain Phenylobacterium sp. 20VBR1 using MiniION and Illumina platforms.</title>
        <authorList>
            <person name="Thomas F.A."/>
            <person name="Krishnan K.P."/>
            <person name="Sinha R.K."/>
        </authorList>
    </citation>
    <scope>NUCLEOTIDE SEQUENCE</scope>
    <source>
        <strain evidence="2">20VBR1</strain>
    </source>
</reference>
<accession>A0A941CXD9</accession>
<evidence type="ECO:0000313" key="2">
    <source>
        <dbReference type="EMBL" id="MBR7618102.1"/>
    </source>
</evidence>
<name>A0A941CXD9_9CAUL</name>
<proteinExistence type="predicted"/>
<organism evidence="2 3">
    <name type="scientific">Phenylobacterium glaciei</name>
    <dbReference type="NCBI Taxonomy" id="2803784"/>
    <lineage>
        <taxon>Bacteria</taxon>
        <taxon>Pseudomonadati</taxon>
        <taxon>Pseudomonadota</taxon>
        <taxon>Alphaproteobacteria</taxon>
        <taxon>Caulobacterales</taxon>
        <taxon>Caulobacteraceae</taxon>
        <taxon>Phenylobacterium</taxon>
    </lineage>
</organism>
<keyword evidence="1" id="KW-0732">Signal</keyword>
<protein>
    <submittedName>
        <fullName evidence="2">Tat pathway signal protein</fullName>
    </submittedName>
</protein>
<gene>
    <name evidence="2" type="ORF">JKL49_01770</name>
</gene>
<dbReference type="AlphaFoldDB" id="A0A941CXD9"/>
<keyword evidence="3" id="KW-1185">Reference proteome</keyword>
<dbReference type="RefSeq" id="WP_215337876.1">
    <property type="nucleotide sequence ID" value="NZ_JAGSGD010000001.1"/>
</dbReference>
<feature type="chain" id="PRO_5037236439" evidence="1">
    <location>
        <begin position="23"/>
        <end position="136"/>
    </location>
</feature>
<comment type="caution">
    <text evidence="2">The sequence shown here is derived from an EMBL/GenBank/DDBJ whole genome shotgun (WGS) entry which is preliminary data.</text>
</comment>